<feature type="domain" description="YjeF C-terminal" evidence="21">
    <location>
        <begin position="264"/>
        <end position="550"/>
    </location>
</feature>
<evidence type="ECO:0000313" key="23">
    <source>
        <dbReference type="EMBL" id="CUU54342.1"/>
    </source>
</evidence>
<protein>
    <recommendedName>
        <fullName evidence="19">Bifunctional NAD(P)H-hydrate repair enzyme</fullName>
    </recommendedName>
    <alternativeName>
        <fullName evidence="19">Nicotinamide nucleotide repair protein</fullName>
    </alternativeName>
    <domain>
        <recommendedName>
            <fullName evidence="19">ADP-dependent (S)-NAD(P)H-hydrate dehydratase</fullName>
            <ecNumber evidence="19">4.2.1.136</ecNumber>
        </recommendedName>
        <alternativeName>
            <fullName evidence="19">ADP-dependent NAD(P)HX dehydratase</fullName>
        </alternativeName>
    </domain>
    <domain>
        <recommendedName>
            <fullName evidence="19">NAD(P)H-hydrate epimerase</fullName>
            <ecNumber evidence="19">5.1.99.6</ecNumber>
        </recommendedName>
    </domain>
</protein>
<dbReference type="PROSITE" id="PS51385">
    <property type="entry name" value="YJEF_N"/>
    <property type="match status" value="1"/>
</dbReference>
<dbReference type="InterPro" id="IPR029056">
    <property type="entry name" value="Ribokinase-like"/>
</dbReference>
<comment type="catalytic activity">
    <reaction evidence="1 18 19">
        <text>(6R)-NADHX = (6S)-NADHX</text>
        <dbReference type="Rhea" id="RHEA:32215"/>
        <dbReference type="ChEBI" id="CHEBI:64074"/>
        <dbReference type="ChEBI" id="CHEBI:64075"/>
        <dbReference type="EC" id="5.1.99.6"/>
    </reaction>
</comment>
<keyword evidence="12 17" id="KW-0456">Lyase</keyword>
<dbReference type="GO" id="GO:0052855">
    <property type="term" value="F:ADP-dependent NAD(P)H-hydrate dehydratase activity"/>
    <property type="evidence" value="ECO:0007669"/>
    <property type="project" value="UniProtKB-UniRule"/>
</dbReference>
<evidence type="ECO:0000256" key="4">
    <source>
        <dbReference type="ARBA" id="ARBA00009524"/>
    </source>
</evidence>
<keyword evidence="13" id="KW-0511">Multifunctional enzyme</keyword>
<dbReference type="NCBIfam" id="TIGR00196">
    <property type="entry name" value="yjeF_cterm"/>
    <property type="match status" value="1"/>
</dbReference>
<dbReference type="PROSITE" id="PS01049">
    <property type="entry name" value="YJEF_C_1"/>
    <property type="match status" value="1"/>
</dbReference>
<evidence type="ECO:0000256" key="17">
    <source>
        <dbReference type="HAMAP-Rule" id="MF_01965"/>
    </source>
</evidence>
<accession>A0A0S4QI97</accession>
<dbReference type="GO" id="GO:0110051">
    <property type="term" value="P:metabolite repair"/>
    <property type="evidence" value="ECO:0007669"/>
    <property type="project" value="TreeGrafter"/>
</dbReference>
<gene>
    <name evidence="17" type="primary">nnrD</name>
    <name evidence="18" type="synonym">nnrE</name>
    <name evidence="23" type="ORF">Ga0074812_102352</name>
</gene>
<dbReference type="InterPro" id="IPR017953">
    <property type="entry name" value="Carbohydrate_kinase_pred_CS"/>
</dbReference>
<dbReference type="GO" id="GO:0046496">
    <property type="term" value="P:nicotinamide nucleotide metabolic process"/>
    <property type="evidence" value="ECO:0007669"/>
    <property type="project" value="UniProtKB-UniRule"/>
</dbReference>
<dbReference type="InterPro" id="IPR000631">
    <property type="entry name" value="CARKD"/>
</dbReference>
<evidence type="ECO:0000259" key="21">
    <source>
        <dbReference type="PROSITE" id="PS51383"/>
    </source>
</evidence>
<evidence type="ECO:0000256" key="15">
    <source>
        <dbReference type="ARBA" id="ARBA00048238"/>
    </source>
</evidence>
<comment type="subunit">
    <text evidence="17">Homotetramer.</text>
</comment>
<feature type="binding site" evidence="18">
    <location>
        <position position="186"/>
    </location>
    <ligand>
        <name>(6S)-NADPHX</name>
        <dbReference type="ChEBI" id="CHEBI:64076"/>
    </ligand>
</feature>
<evidence type="ECO:0000256" key="14">
    <source>
        <dbReference type="ARBA" id="ARBA00025153"/>
    </source>
</evidence>
<feature type="binding site" evidence="17">
    <location>
        <position position="299"/>
    </location>
    <ligand>
        <name>(6S)-NADPHX</name>
        <dbReference type="ChEBI" id="CHEBI:64076"/>
    </ligand>
</feature>
<comment type="similarity">
    <text evidence="3 19">In the N-terminal section; belongs to the NnrE/AIBP family.</text>
</comment>
<feature type="binding site" evidence="17">
    <location>
        <position position="495"/>
    </location>
    <ligand>
        <name>AMP</name>
        <dbReference type="ChEBI" id="CHEBI:456215"/>
    </ligand>
</feature>
<comment type="function">
    <text evidence="18">Catalyzes the epimerization of the S- and R-forms of NAD(P)HX, a damaged form of NAD(P)H that is a result of enzymatic or heat-dependent hydration. This is a prerequisite for the S-specific NAD(P)H-hydrate dehydratase to allow the repair of both epimers of NAD(P)HX.</text>
</comment>
<feature type="compositionally biased region" description="Gly residues" evidence="20">
    <location>
        <begin position="126"/>
        <end position="146"/>
    </location>
</feature>
<dbReference type="GO" id="GO:0005524">
    <property type="term" value="F:ATP binding"/>
    <property type="evidence" value="ECO:0007669"/>
    <property type="project" value="UniProtKB-UniRule"/>
</dbReference>
<comment type="function">
    <text evidence="17">Catalyzes the dehydration of the S-form of NAD(P)HX at the expense of ADP, which is converted to AMP. Together with NAD(P)HX epimerase, which catalyzes the epimerization of the S- and R-forms, the enzyme allows the repair of both epimers of NAD(P)HX, a damaged form of NAD(P)H that is a result of enzymatic or heat-dependent hydration.</text>
</comment>
<dbReference type="Pfam" id="PF03853">
    <property type="entry name" value="YjeF_N"/>
    <property type="match status" value="2"/>
</dbReference>
<feature type="binding site" evidence="18">
    <location>
        <begin position="175"/>
        <end position="181"/>
    </location>
    <ligand>
        <name>(6S)-NADPHX</name>
        <dbReference type="ChEBI" id="CHEBI:64076"/>
    </ligand>
</feature>
<reference evidence="24" key="1">
    <citation type="submission" date="2015-11" db="EMBL/GenBank/DDBJ databases">
        <authorList>
            <person name="Varghese N."/>
        </authorList>
    </citation>
    <scope>NUCLEOTIDE SEQUENCE [LARGE SCALE GENOMIC DNA]</scope>
    <source>
        <strain evidence="24">DSM 45899</strain>
    </source>
</reference>
<evidence type="ECO:0000256" key="8">
    <source>
        <dbReference type="ARBA" id="ARBA00022857"/>
    </source>
</evidence>
<comment type="catalytic activity">
    <reaction evidence="16 17 19">
        <text>(6S)-NADPHX + ADP = AMP + phosphate + NADPH + H(+)</text>
        <dbReference type="Rhea" id="RHEA:32235"/>
        <dbReference type="ChEBI" id="CHEBI:15378"/>
        <dbReference type="ChEBI" id="CHEBI:43474"/>
        <dbReference type="ChEBI" id="CHEBI:57783"/>
        <dbReference type="ChEBI" id="CHEBI:64076"/>
        <dbReference type="ChEBI" id="CHEBI:456215"/>
        <dbReference type="ChEBI" id="CHEBI:456216"/>
        <dbReference type="EC" id="4.2.1.136"/>
    </reaction>
</comment>
<dbReference type="EC" id="4.2.1.136" evidence="19"/>
<evidence type="ECO:0000256" key="6">
    <source>
        <dbReference type="ARBA" id="ARBA00022741"/>
    </source>
</evidence>
<evidence type="ECO:0000256" key="10">
    <source>
        <dbReference type="ARBA" id="ARBA00023027"/>
    </source>
</evidence>
<dbReference type="RefSeq" id="WP_091271681.1">
    <property type="nucleotide sequence ID" value="NZ_FAOZ01000002.1"/>
</dbReference>
<dbReference type="HAMAP" id="MF_01966">
    <property type="entry name" value="NADHX_epimerase"/>
    <property type="match status" value="1"/>
</dbReference>
<dbReference type="PROSITE" id="PS51383">
    <property type="entry name" value="YJEF_C_3"/>
    <property type="match status" value="1"/>
</dbReference>
<feature type="binding site" evidence="17">
    <location>
        <position position="361"/>
    </location>
    <ligand>
        <name>(6S)-NADPHX</name>
        <dbReference type="ChEBI" id="CHEBI:64076"/>
    </ligand>
</feature>
<feature type="binding site" evidence="18">
    <location>
        <position position="202"/>
    </location>
    <ligand>
        <name>(6S)-NADPHX</name>
        <dbReference type="ChEBI" id="CHEBI:64076"/>
    </ligand>
</feature>
<dbReference type="EMBL" id="FAOZ01000002">
    <property type="protein sequence ID" value="CUU54342.1"/>
    <property type="molecule type" value="Genomic_DNA"/>
</dbReference>
<comment type="similarity">
    <text evidence="18">Belongs to the NnrE/AIBP family.</text>
</comment>
<evidence type="ECO:0000256" key="19">
    <source>
        <dbReference type="PIRNR" id="PIRNR017184"/>
    </source>
</evidence>
<dbReference type="InterPro" id="IPR036652">
    <property type="entry name" value="YjeF_N_dom_sf"/>
</dbReference>
<keyword evidence="6 17" id="KW-0547">Nucleotide-binding</keyword>
<keyword evidence="9 18" id="KW-0630">Potassium</keyword>
<evidence type="ECO:0000256" key="18">
    <source>
        <dbReference type="HAMAP-Rule" id="MF_01966"/>
    </source>
</evidence>
<dbReference type="EC" id="5.1.99.6" evidence="19"/>
<dbReference type="AlphaFoldDB" id="A0A0S4QI97"/>
<evidence type="ECO:0000256" key="20">
    <source>
        <dbReference type="SAM" id="MobiDB-lite"/>
    </source>
</evidence>
<evidence type="ECO:0000256" key="5">
    <source>
        <dbReference type="ARBA" id="ARBA00022723"/>
    </source>
</evidence>
<comment type="catalytic activity">
    <reaction evidence="15 17 19">
        <text>(6S)-NADHX + ADP = AMP + phosphate + NADH + H(+)</text>
        <dbReference type="Rhea" id="RHEA:32223"/>
        <dbReference type="ChEBI" id="CHEBI:15378"/>
        <dbReference type="ChEBI" id="CHEBI:43474"/>
        <dbReference type="ChEBI" id="CHEBI:57945"/>
        <dbReference type="ChEBI" id="CHEBI:64074"/>
        <dbReference type="ChEBI" id="CHEBI:456215"/>
        <dbReference type="ChEBI" id="CHEBI:456216"/>
        <dbReference type="EC" id="4.2.1.136"/>
    </reaction>
</comment>
<evidence type="ECO:0000313" key="24">
    <source>
        <dbReference type="Proteomes" id="UP000198802"/>
    </source>
</evidence>
<evidence type="ECO:0000256" key="7">
    <source>
        <dbReference type="ARBA" id="ARBA00022840"/>
    </source>
</evidence>
<dbReference type="GO" id="GO:0052856">
    <property type="term" value="F:NAD(P)HX epimerase activity"/>
    <property type="evidence" value="ECO:0007669"/>
    <property type="project" value="UniProtKB-UniRule"/>
</dbReference>
<evidence type="ECO:0000256" key="11">
    <source>
        <dbReference type="ARBA" id="ARBA00023235"/>
    </source>
</evidence>
<dbReference type="PANTHER" id="PTHR12592:SF0">
    <property type="entry name" value="ATP-DEPENDENT (S)-NAD(P)H-HYDRATE DEHYDRATASE"/>
    <property type="match status" value="1"/>
</dbReference>
<feature type="binding site" evidence="18">
    <location>
        <begin position="58"/>
        <end position="62"/>
    </location>
    <ligand>
        <name>(6S)-NADPHX</name>
        <dbReference type="ChEBI" id="CHEBI:64076"/>
    </ligand>
</feature>
<comment type="similarity">
    <text evidence="4 19">In the C-terminal section; belongs to the NnrD/CARKD family.</text>
</comment>
<feature type="region of interest" description="Disordered" evidence="20">
    <location>
        <begin position="101"/>
        <end position="154"/>
    </location>
</feature>
<keyword evidence="23" id="KW-0808">Transferase</keyword>
<dbReference type="CDD" id="cd01171">
    <property type="entry name" value="YXKO-related"/>
    <property type="match status" value="1"/>
</dbReference>
<organism evidence="23 24">
    <name type="scientific">Parafrankia irregularis</name>
    <dbReference type="NCBI Taxonomy" id="795642"/>
    <lineage>
        <taxon>Bacteria</taxon>
        <taxon>Bacillati</taxon>
        <taxon>Actinomycetota</taxon>
        <taxon>Actinomycetes</taxon>
        <taxon>Frankiales</taxon>
        <taxon>Frankiaceae</taxon>
        <taxon>Parafrankia</taxon>
    </lineage>
</organism>
<dbReference type="SUPFAM" id="SSF53613">
    <property type="entry name" value="Ribokinase-like"/>
    <property type="match status" value="1"/>
</dbReference>
<dbReference type="InterPro" id="IPR004443">
    <property type="entry name" value="YjeF_N_dom"/>
</dbReference>
<keyword evidence="5 18" id="KW-0479">Metal-binding</keyword>
<comment type="cofactor">
    <cofactor evidence="18 19">
        <name>K(+)</name>
        <dbReference type="ChEBI" id="CHEBI:29103"/>
    </cofactor>
    <text evidence="18 19">Binds 1 potassium ion per subunit.</text>
</comment>
<evidence type="ECO:0000259" key="22">
    <source>
        <dbReference type="PROSITE" id="PS51385"/>
    </source>
</evidence>
<evidence type="ECO:0000256" key="1">
    <source>
        <dbReference type="ARBA" id="ARBA00000013"/>
    </source>
</evidence>
<evidence type="ECO:0000256" key="12">
    <source>
        <dbReference type="ARBA" id="ARBA00023239"/>
    </source>
</evidence>
<feature type="domain" description="YjeF N-terminal" evidence="22">
    <location>
        <begin position="10"/>
        <end position="259"/>
    </location>
</feature>
<keyword evidence="24" id="KW-1185">Reference proteome</keyword>
<keyword evidence="11 18" id="KW-0413">Isomerase</keyword>
<comment type="catalytic activity">
    <reaction evidence="2 18 19">
        <text>(6R)-NADPHX = (6S)-NADPHX</text>
        <dbReference type="Rhea" id="RHEA:32227"/>
        <dbReference type="ChEBI" id="CHEBI:64076"/>
        <dbReference type="ChEBI" id="CHEBI:64077"/>
        <dbReference type="EC" id="5.1.99.6"/>
    </reaction>
</comment>
<dbReference type="SUPFAM" id="SSF64153">
    <property type="entry name" value="YjeF N-terminal domain-like"/>
    <property type="match status" value="1"/>
</dbReference>
<dbReference type="PIRSF" id="PIRSF017184">
    <property type="entry name" value="Nnr"/>
    <property type="match status" value="1"/>
</dbReference>
<keyword evidence="7 17" id="KW-0067">ATP-binding</keyword>
<feature type="binding site" evidence="18">
    <location>
        <position position="171"/>
    </location>
    <ligand>
        <name>K(+)</name>
        <dbReference type="ChEBI" id="CHEBI:29103"/>
    </ligand>
</feature>
<feature type="compositionally biased region" description="Low complexity" evidence="20">
    <location>
        <begin position="101"/>
        <end position="125"/>
    </location>
</feature>
<feature type="binding site" evidence="18">
    <location>
        <position position="59"/>
    </location>
    <ligand>
        <name>K(+)</name>
        <dbReference type="ChEBI" id="CHEBI:29103"/>
    </ligand>
</feature>
<comment type="cofactor">
    <cofactor evidence="17">
        <name>Mg(2+)</name>
        <dbReference type="ChEBI" id="CHEBI:18420"/>
    </cofactor>
</comment>
<evidence type="ECO:0000256" key="3">
    <source>
        <dbReference type="ARBA" id="ARBA00006001"/>
    </source>
</evidence>
<keyword evidence="23" id="KW-0418">Kinase</keyword>
<comment type="similarity">
    <text evidence="17">Belongs to the NnrD/CARKD family.</text>
</comment>
<proteinExistence type="inferred from homology"/>
<dbReference type="Pfam" id="PF01256">
    <property type="entry name" value="Carb_kinase"/>
    <property type="match status" value="1"/>
</dbReference>
<feature type="binding site" evidence="17">
    <location>
        <position position="496"/>
    </location>
    <ligand>
        <name>(6S)-NADPHX</name>
        <dbReference type="ChEBI" id="CHEBI:64076"/>
    </ligand>
</feature>
<evidence type="ECO:0000256" key="13">
    <source>
        <dbReference type="ARBA" id="ARBA00023268"/>
    </source>
</evidence>
<dbReference type="InterPro" id="IPR030677">
    <property type="entry name" value="Nnr"/>
</dbReference>
<keyword evidence="10 17" id="KW-0520">NAD</keyword>
<dbReference type="GO" id="GO:0016301">
    <property type="term" value="F:kinase activity"/>
    <property type="evidence" value="ECO:0007669"/>
    <property type="project" value="UniProtKB-KW"/>
</dbReference>
<dbReference type="Gene3D" id="3.40.1190.20">
    <property type="match status" value="1"/>
</dbReference>
<name>A0A0S4QI97_9ACTN</name>
<evidence type="ECO:0000256" key="2">
    <source>
        <dbReference type="ARBA" id="ARBA00000909"/>
    </source>
</evidence>
<dbReference type="HAMAP" id="MF_01965">
    <property type="entry name" value="NADHX_dehydratase"/>
    <property type="match status" value="1"/>
</dbReference>
<feature type="binding site" evidence="18">
    <location>
        <position position="205"/>
    </location>
    <ligand>
        <name>K(+)</name>
        <dbReference type="ChEBI" id="CHEBI:29103"/>
    </ligand>
</feature>
<feature type="binding site" evidence="17">
    <location>
        <position position="421"/>
    </location>
    <ligand>
        <name>(6S)-NADPHX</name>
        <dbReference type="ChEBI" id="CHEBI:64076"/>
    </ligand>
</feature>
<sequence length="556" mass="54703">MLEAHTVADVRAAEAPLLATLPAGALMQRAVSGLVAHVGRRLGRVYGARVVVLAGGGDNGGDALWAGARLAARGAVVQALAPGRTHPEGTAALLAAGGRLYRTGPPESGPRGAGSDAAASDVAGSGAAGSRGGGSRAGDSRGGPSRGGASPDGLGGDRAAELLASADIVLDGLLGIGGRGALRDPYAALTRLTPTARTVAVDVPSGVDADTGAVADGAVRASSTVTFGTYKRGLLVGPGATHTGQVELVDIGLTLPAADLRALRDGDVARLLPVPLATDSKYTRGVLGLVGGSDRYPGAAVLAVGGALRGGAGYLRVAAQARAADHVLRAHPEAVVTVIEPGDADAALGVGRVQAWAIGPGLPADETTGRLVTALLERTDVPLLADAGALEPLAAVVAARPTLLRERTAQDGTNEVVLTPHEGEFARLVATALGWDASAVPARLAADRLGTVRRAAAELGATVLLKGDRTIVAGVGGESFVNLTGTPWLGTAGSGDVLTGLTGSLLAAGLAPVWAAAAGAHLHGLAAGRGPRPLAASDIPALLTVAIGDLLASVEA</sequence>
<dbReference type="Proteomes" id="UP000198802">
    <property type="component" value="Unassembled WGS sequence"/>
</dbReference>
<feature type="binding site" evidence="17">
    <location>
        <begin position="466"/>
        <end position="470"/>
    </location>
    <ligand>
        <name>AMP</name>
        <dbReference type="ChEBI" id="CHEBI:456215"/>
    </ligand>
</feature>
<evidence type="ECO:0000256" key="9">
    <source>
        <dbReference type="ARBA" id="ARBA00022958"/>
    </source>
</evidence>
<comment type="function">
    <text evidence="14 19">Bifunctional enzyme that catalyzes the epimerization of the S- and R-forms of NAD(P)HX and the dehydration of the S-form of NAD(P)HX at the expense of ADP, which is converted to AMP. This allows the repair of both epimers of NAD(P)HX, a damaged form of NAD(P)H that is a result of enzymatic or heat-dependent hydration.</text>
</comment>
<keyword evidence="8 17" id="KW-0521">NADP</keyword>
<dbReference type="Gene3D" id="3.40.50.10260">
    <property type="entry name" value="YjeF N-terminal domain"/>
    <property type="match status" value="1"/>
</dbReference>
<dbReference type="GO" id="GO:0046872">
    <property type="term" value="F:metal ion binding"/>
    <property type="evidence" value="ECO:0007669"/>
    <property type="project" value="UniProtKB-UniRule"/>
</dbReference>
<evidence type="ECO:0000256" key="16">
    <source>
        <dbReference type="ARBA" id="ARBA00049209"/>
    </source>
</evidence>
<dbReference type="PANTHER" id="PTHR12592">
    <property type="entry name" value="ATP-DEPENDENT (S)-NAD(P)H-HYDRATE DEHYDRATASE FAMILY MEMBER"/>
    <property type="match status" value="1"/>
</dbReference>